<comment type="caution">
    <text evidence="3">The sequence shown here is derived from an EMBL/GenBank/DDBJ whole genome shotgun (WGS) entry which is preliminary data.</text>
</comment>
<dbReference type="PANTHER" id="PTHR48107:SF7">
    <property type="entry name" value="RE15974P"/>
    <property type="match status" value="1"/>
</dbReference>
<evidence type="ECO:0000313" key="3">
    <source>
        <dbReference type="EMBL" id="MBD1548813.1"/>
    </source>
</evidence>
<reference evidence="3" key="1">
    <citation type="submission" date="2020-05" db="EMBL/GenBank/DDBJ databases">
        <title>Identification of trans-AT polyketide cluster in two marine bacteria, producers of a novel glutaramide-containing polyketide sesbanimide D and analogs.</title>
        <authorList>
            <person name="Kacar D."/>
            <person name="Rodriguez P."/>
            <person name="Canedo L."/>
            <person name="Gonzalez E."/>
            <person name="Galan B."/>
            <person name="De La Calle F."/>
            <person name="Garcia J.L."/>
        </authorList>
    </citation>
    <scope>NUCLEOTIDE SEQUENCE</scope>
    <source>
        <strain evidence="3">PHM038</strain>
    </source>
</reference>
<dbReference type="Pfam" id="PF13561">
    <property type="entry name" value="adh_short_C2"/>
    <property type="match status" value="1"/>
</dbReference>
<keyword evidence="2" id="KW-0560">Oxidoreductase</keyword>
<dbReference type="SUPFAM" id="SSF51735">
    <property type="entry name" value="NAD(P)-binding Rossmann-fold domains"/>
    <property type="match status" value="1"/>
</dbReference>
<sequence length="240" mass="24921">MSKKIAIVFGGSRGIGAACVKKLNEDGFDVAYTYVSSEPDAVTAAAGTRVQGYKVDITKPEEVAKVFADVAKDFGGAPSCVLANAGINVPPGPMAQFDPDNFRKLVEVNIVGAFNILAEAARQVADNGTIIATTTSLVRNAVPGVGPYSATKAAVECLIRSMSKELAGRGVRVNGVAPGPVDTDLFRAGKNEEALKRSAAMSPLNRVGQPEEIAEVVAFLASDKASWVLGQIVQPNGGMI</sequence>
<dbReference type="InterPro" id="IPR002347">
    <property type="entry name" value="SDR_fam"/>
</dbReference>
<dbReference type="Proteomes" id="UP000598467">
    <property type="component" value="Unassembled WGS sequence"/>
</dbReference>
<dbReference type="PANTHER" id="PTHR48107">
    <property type="entry name" value="NADPH-DEPENDENT ALDEHYDE REDUCTASE-LIKE PROTEIN, CHLOROPLASTIC-RELATED"/>
    <property type="match status" value="1"/>
</dbReference>
<dbReference type="GO" id="GO:0016614">
    <property type="term" value="F:oxidoreductase activity, acting on CH-OH group of donors"/>
    <property type="evidence" value="ECO:0007669"/>
    <property type="project" value="UniProtKB-ARBA"/>
</dbReference>
<dbReference type="EMBL" id="JABFCZ010000026">
    <property type="protein sequence ID" value="MBD1548813.1"/>
    <property type="molecule type" value="Genomic_DNA"/>
</dbReference>
<dbReference type="FunFam" id="3.40.50.720:FF:000084">
    <property type="entry name" value="Short-chain dehydrogenase reductase"/>
    <property type="match status" value="1"/>
</dbReference>
<dbReference type="AlphaFoldDB" id="A0A926S6R2"/>
<evidence type="ECO:0000256" key="2">
    <source>
        <dbReference type="ARBA" id="ARBA00023002"/>
    </source>
</evidence>
<comment type="similarity">
    <text evidence="1">Belongs to the short-chain dehydrogenases/reductases (SDR) family.</text>
</comment>
<gene>
    <name evidence="3" type="ORF">HK439_21325</name>
</gene>
<dbReference type="InterPro" id="IPR036291">
    <property type="entry name" value="NAD(P)-bd_dom_sf"/>
</dbReference>
<protein>
    <submittedName>
        <fullName evidence="3">SDR family oxidoreductase</fullName>
    </submittedName>
</protein>
<accession>A0A926S6R2</accession>
<evidence type="ECO:0000313" key="4">
    <source>
        <dbReference type="Proteomes" id="UP000598467"/>
    </source>
</evidence>
<dbReference type="RefSeq" id="WP_190293498.1">
    <property type="nucleotide sequence ID" value="NZ_JABFCZ010000026.1"/>
</dbReference>
<dbReference type="PRINTS" id="PR00081">
    <property type="entry name" value="GDHRDH"/>
</dbReference>
<organism evidence="3 4">
    <name type="scientific">Roseibium aggregatum</name>
    <dbReference type="NCBI Taxonomy" id="187304"/>
    <lineage>
        <taxon>Bacteria</taxon>
        <taxon>Pseudomonadati</taxon>
        <taxon>Pseudomonadota</taxon>
        <taxon>Alphaproteobacteria</taxon>
        <taxon>Hyphomicrobiales</taxon>
        <taxon>Stappiaceae</taxon>
        <taxon>Roseibium</taxon>
    </lineage>
</organism>
<name>A0A926S6R2_9HYPH</name>
<dbReference type="Gene3D" id="3.40.50.720">
    <property type="entry name" value="NAD(P)-binding Rossmann-like Domain"/>
    <property type="match status" value="1"/>
</dbReference>
<proteinExistence type="inferred from homology"/>
<evidence type="ECO:0000256" key="1">
    <source>
        <dbReference type="ARBA" id="ARBA00006484"/>
    </source>
</evidence>